<evidence type="ECO:0000313" key="1">
    <source>
        <dbReference type="EMBL" id="QFP94687.1"/>
    </source>
</evidence>
<gene>
    <name evidence="1" type="primary">67</name>
    <name evidence="1" type="ORF">SEA_LILMCDREAMY_67</name>
</gene>
<protein>
    <submittedName>
        <fullName evidence="1">Uncharacterized protein</fullName>
    </submittedName>
</protein>
<reference evidence="1 2" key="1">
    <citation type="submission" date="2019-08" db="EMBL/GenBank/DDBJ databases">
        <authorList>
            <person name="Lippold A."/>
            <person name="Marlatt M."/>
            <person name="Cooper K."/>
            <person name="Frohnapfel E."/>
            <person name="Glenski M."/>
            <person name="Johnson H."/>
            <person name="Johnson K."/>
            <person name="Tjaden E."/>
            <person name="Troeh S."/>
            <person name="Hayes S."/>
            <person name="Ettinger A.-S.H."/>
            <person name="Ettinger W.F."/>
            <person name="Haydock J."/>
            <person name="Anders K.R."/>
            <person name="Garlena R.A."/>
            <person name="Russell D.A."/>
            <person name="Pope W.H."/>
            <person name="Jacobs-Sera D."/>
            <person name="Hatfull G.F."/>
        </authorList>
    </citation>
    <scope>NUCLEOTIDE SEQUENCE [LARGE SCALE GENOMIC DNA]</scope>
</reference>
<dbReference type="GeneID" id="60321037"/>
<keyword evidence="2" id="KW-1185">Reference proteome</keyword>
<dbReference type="KEGG" id="vg:60321037"/>
<dbReference type="Proteomes" id="UP000325405">
    <property type="component" value="Segment"/>
</dbReference>
<dbReference type="RefSeq" id="YP_009949631.1">
    <property type="nucleotide sequence ID" value="NC_051582.1"/>
</dbReference>
<evidence type="ECO:0000313" key="2">
    <source>
        <dbReference type="Proteomes" id="UP000325405"/>
    </source>
</evidence>
<sequence>MIEIGTEVAELTAEHGDGTIWADVQGDIWMPSPFGVWMTLGRRPFVIVSQLANPTREYGPYRAVLGPPTHPDVT</sequence>
<organism evidence="1 2">
    <name type="scientific">Mycobacterium phage LilMcDreamy</name>
    <dbReference type="NCBI Taxonomy" id="2652422"/>
    <lineage>
        <taxon>Viruses</taxon>
        <taxon>Duplodnaviria</taxon>
        <taxon>Heunggongvirae</taxon>
        <taxon>Uroviricota</taxon>
        <taxon>Caudoviricetes</taxon>
        <taxon>Bclasvirinae</taxon>
        <taxon>Lilmcdreamyvirus</taxon>
        <taxon>Lilmcdreamyvirus lilmcdreamy</taxon>
    </lineage>
</organism>
<name>A0A5P8D6N1_9CAUD</name>
<proteinExistence type="predicted"/>
<accession>A0A5P8D6N1</accession>
<dbReference type="EMBL" id="MN284893">
    <property type="protein sequence ID" value="QFP94687.1"/>
    <property type="molecule type" value="Genomic_DNA"/>
</dbReference>